<dbReference type="InterPro" id="IPR027450">
    <property type="entry name" value="AlkB-like"/>
</dbReference>
<dbReference type="PANTHER" id="PTHR21052">
    <property type="entry name" value="SPERMATOGENESIS ASSOCIATED 11-RELATED"/>
    <property type="match status" value="1"/>
</dbReference>
<comment type="caution">
    <text evidence="2">The sequence shown here is derived from an EMBL/GenBank/DDBJ whole genome shotgun (WGS) entry which is preliminary data.</text>
</comment>
<dbReference type="OrthoDB" id="412814at2759"/>
<protein>
    <recommendedName>
        <fullName evidence="1">Alpha-ketoglutarate-dependent dioxygenase AlkB-like domain-containing protein</fullName>
    </recommendedName>
</protein>
<dbReference type="InterPro" id="IPR037151">
    <property type="entry name" value="AlkB-like_sf"/>
</dbReference>
<feature type="non-terminal residue" evidence="2">
    <location>
        <position position="1"/>
    </location>
</feature>
<keyword evidence="3" id="KW-1185">Reference proteome</keyword>
<gene>
    <name evidence="2" type="ORF">BDZ94DRAFT_1140707</name>
</gene>
<evidence type="ECO:0000313" key="2">
    <source>
        <dbReference type="EMBL" id="KAF9458480.1"/>
    </source>
</evidence>
<dbReference type="GO" id="GO:0006631">
    <property type="term" value="P:fatty acid metabolic process"/>
    <property type="evidence" value="ECO:0007669"/>
    <property type="project" value="TreeGrafter"/>
</dbReference>
<sequence length="219" mass="24215">PRLLPALLTAPCIPGLYFAPTLQLPKDIADEVMRFCLATYFHTQGVNQVMLFGRFTKNETNGDLSQSHLSGSSTGLPPILLSLISTLEVLLSPVLPLQTHSLLFPPTPGAARQAILNLYQPGEGITPHIDLLRRFGDGIMGVSLGSGCPRERWDLYLPERSVIVLSEEARYQWTHGIGKFKEDYVSLPHVDSPSGRWIERGMRLSITFRWLLPGADVVG</sequence>
<dbReference type="PANTHER" id="PTHR21052:SF0">
    <property type="entry name" value="ALPHA-KETOGLUTARATE-DEPENDENT DIOXYGENASE ALKB HOMOLOG 7, MITOCHONDRIAL"/>
    <property type="match status" value="1"/>
</dbReference>
<evidence type="ECO:0000313" key="3">
    <source>
        <dbReference type="Proteomes" id="UP000807353"/>
    </source>
</evidence>
<dbReference type="Pfam" id="PF13532">
    <property type="entry name" value="2OG-FeII_Oxy_2"/>
    <property type="match status" value="1"/>
</dbReference>
<name>A0A9P5XZF4_9AGAR</name>
<dbReference type="Gene3D" id="2.60.120.590">
    <property type="entry name" value="Alpha-ketoglutarate-dependent dioxygenase AlkB-like"/>
    <property type="match status" value="1"/>
</dbReference>
<dbReference type="GO" id="GO:0005759">
    <property type="term" value="C:mitochondrial matrix"/>
    <property type="evidence" value="ECO:0007669"/>
    <property type="project" value="TreeGrafter"/>
</dbReference>
<dbReference type="Proteomes" id="UP000807353">
    <property type="component" value="Unassembled WGS sequence"/>
</dbReference>
<dbReference type="InterPro" id="IPR032870">
    <property type="entry name" value="ALKBH7-like"/>
</dbReference>
<proteinExistence type="predicted"/>
<organism evidence="2 3">
    <name type="scientific">Collybia nuda</name>
    <dbReference type="NCBI Taxonomy" id="64659"/>
    <lineage>
        <taxon>Eukaryota</taxon>
        <taxon>Fungi</taxon>
        <taxon>Dikarya</taxon>
        <taxon>Basidiomycota</taxon>
        <taxon>Agaricomycotina</taxon>
        <taxon>Agaricomycetes</taxon>
        <taxon>Agaricomycetidae</taxon>
        <taxon>Agaricales</taxon>
        <taxon>Tricholomatineae</taxon>
        <taxon>Clitocybaceae</taxon>
        <taxon>Collybia</taxon>
    </lineage>
</organism>
<feature type="domain" description="Alpha-ketoglutarate-dependent dioxygenase AlkB-like" evidence="1">
    <location>
        <begin position="40"/>
        <end position="209"/>
    </location>
</feature>
<reference evidence="2" key="1">
    <citation type="submission" date="2020-11" db="EMBL/GenBank/DDBJ databases">
        <authorList>
            <consortium name="DOE Joint Genome Institute"/>
            <person name="Ahrendt S."/>
            <person name="Riley R."/>
            <person name="Andreopoulos W."/>
            <person name="Labutti K."/>
            <person name="Pangilinan J."/>
            <person name="Ruiz-Duenas F.J."/>
            <person name="Barrasa J.M."/>
            <person name="Sanchez-Garcia M."/>
            <person name="Camarero S."/>
            <person name="Miyauchi S."/>
            <person name="Serrano A."/>
            <person name="Linde D."/>
            <person name="Babiker R."/>
            <person name="Drula E."/>
            <person name="Ayuso-Fernandez I."/>
            <person name="Pacheco R."/>
            <person name="Padilla G."/>
            <person name="Ferreira P."/>
            <person name="Barriuso J."/>
            <person name="Kellner H."/>
            <person name="Castanera R."/>
            <person name="Alfaro M."/>
            <person name="Ramirez L."/>
            <person name="Pisabarro A.G."/>
            <person name="Kuo A."/>
            <person name="Tritt A."/>
            <person name="Lipzen A."/>
            <person name="He G."/>
            <person name="Yan M."/>
            <person name="Ng V."/>
            <person name="Cullen D."/>
            <person name="Martin F."/>
            <person name="Rosso M.-N."/>
            <person name="Henrissat B."/>
            <person name="Hibbett D."/>
            <person name="Martinez A.T."/>
            <person name="Grigoriev I.V."/>
        </authorList>
    </citation>
    <scope>NUCLEOTIDE SEQUENCE</scope>
    <source>
        <strain evidence="2">CBS 247.69</strain>
    </source>
</reference>
<feature type="non-terminal residue" evidence="2">
    <location>
        <position position="219"/>
    </location>
</feature>
<dbReference type="EMBL" id="MU150339">
    <property type="protein sequence ID" value="KAF9458480.1"/>
    <property type="molecule type" value="Genomic_DNA"/>
</dbReference>
<accession>A0A9P5XZF4</accession>
<evidence type="ECO:0000259" key="1">
    <source>
        <dbReference type="Pfam" id="PF13532"/>
    </source>
</evidence>
<dbReference type="GO" id="GO:0016706">
    <property type="term" value="F:2-oxoglutarate-dependent dioxygenase activity"/>
    <property type="evidence" value="ECO:0007669"/>
    <property type="project" value="TreeGrafter"/>
</dbReference>
<dbReference type="GO" id="GO:0006974">
    <property type="term" value="P:DNA damage response"/>
    <property type="evidence" value="ECO:0007669"/>
    <property type="project" value="InterPro"/>
</dbReference>
<dbReference type="AlphaFoldDB" id="A0A9P5XZF4"/>
<dbReference type="SUPFAM" id="SSF51197">
    <property type="entry name" value="Clavaminate synthase-like"/>
    <property type="match status" value="1"/>
</dbReference>